<name>A0A918YYR3_9GAMM</name>
<dbReference type="OrthoDB" id="9783047at2"/>
<dbReference type="PANTHER" id="PTHR30469">
    <property type="entry name" value="MULTIDRUG RESISTANCE PROTEIN MDTA"/>
    <property type="match status" value="1"/>
</dbReference>
<evidence type="ECO:0000313" key="5">
    <source>
        <dbReference type="EMBL" id="GHE29762.1"/>
    </source>
</evidence>
<feature type="domain" description="CusB-like beta-barrel" evidence="3">
    <location>
        <begin position="213"/>
        <end position="285"/>
    </location>
</feature>
<dbReference type="Proteomes" id="UP000636453">
    <property type="component" value="Unassembled WGS sequence"/>
</dbReference>
<dbReference type="Pfam" id="PF25973">
    <property type="entry name" value="BSH_CzcB"/>
    <property type="match status" value="1"/>
</dbReference>
<accession>A0A918YYR3</accession>
<reference evidence="5" key="2">
    <citation type="submission" date="2020-09" db="EMBL/GenBank/DDBJ databases">
        <authorList>
            <person name="Sun Q."/>
            <person name="Kim S."/>
        </authorList>
    </citation>
    <scope>NUCLEOTIDE SEQUENCE</scope>
    <source>
        <strain evidence="5">KCTC 32020</strain>
    </source>
</reference>
<dbReference type="InterPro" id="IPR006143">
    <property type="entry name" value="RND_pump_MFP"/>
</dbReference>
<evidence type="ECO:0000313" key="6">
    <source>
        <dbReference type="Proteomes" id="UP000636453"/>
    </source>
</evidence>
<comment type="caution">
    <text evidence="5">The sequence shown here is derived from an EMBL/GenBank/DDBJ whole genome shotgun (WGS) entry which is preliminary data.</text>
</comment>
<feature type="coiled-coil region" evidence="2">
    <location>
        <begin position="108"/>
        <end position="135"/>
    </location>
</feature>
<dbReference type="AlphaFoldDB" id="A0A918YYR3"/>
<dbReference type="InterPro" id="IPR058792">
    <property type="entry name" value="Beta-barrel_RND_2"/>
</dbReference>
<dbReference type="SUPFAM" id="SSF111369">
    <property type="entry name" value="HlyD-like secretion proteins"/>
    <property type="match status" value="1"/>
</dbReference>
<dbReference type="GO" id="GO:1990281">
    <property type="term" value="C:efflux pump complex"/>
    <property type="evidence" value="ECO:0007669"/>
    <property type="project" value="TreeGrafter"/>
</dbReference>
<gene>
    <name evidence="5" type="ORF">GCM10007167_09460</name>
</gene>
<dbReference type="FunFam" id="2.40.30.170:FF:000010">
    <property type="entry name" value="Efflux RND transporter periplasmic adaptor subunit"/>
    <property type="match status" value="1"/>
</dbReference>
<reference evidence="5" key="1">
    <citation type="journal article" date="2014" name="Int. J. Syst. Evol. Microbiol.">
        <title>Complete genome sequence of Corynebacterium casei LMG S-19264T (=DSM 44701T), isolated from a smear-ripened cheese.</title>
        <authorList>
            <consortium name="US DOE Joint Genome Institute (JGI-PGF)"/>
            <person name="Walter F."/>
            <person name="Albersmeier A."/>
            <person name="Kalinowski J."/>
            <person name="Ruckert C."/>
        </authorList>
    </citation>
    <scope>NUCLEOTIDE SEQUENCE</scope>
    <source>
        <strain evidence="5">KCTC 32020</strain>
    </source>
</reference>
<dbReference type="PANTHER" id="PTHR30469:SF11">
    <property type="entry name" value="BLL4320 PROTEIN"/>
    <property type="match status" value="1"/>
</dbReference>
<dbReference type="Gene3D" id="2.40.30.170">
    <property type="match status" value="1"/>
</dbReference>
<dbReference type="GO" id="GO:0015562">
    <property type="term" value="F:efflux transmembrane transporter activity"/>
    <property type="evidence" value="ECO:0007669"/>
    <property type="project" value="TreeGrafter"/>
</dbReference>
<dbReference type="Gene3D" id="1.10.287.470">
    <property type="entry name" value="Helix hairpin bin"/>
    <property type="match status" value="1"/>
</dbReference>
<evidence type="ECO:0000256" key="2">
    <source>
        <dbReference type="SAM" id="Coils"/>
    </source>
</evidence>
<evidence type="ECO:0000259" key="3">
    <source>
        <dbReference type="Pfam" id="PF25954"/>
    </source>
</evidence>
<feature type="domain" description="CzcB-like barrel-sandwich hybrid" evidence="4">
    <location>
        <begin position="83"/>
        <end position="200"/>
    </location>
</feature>
<dbReference type="EMBL" id="BNCF01000004">
    <property type="protein sequence ID" value="GHE29762.1"/>
    <property type="molecule type" value="Genomic_DNA"/>
</dbReference>
<proteinExistence type="inferred from homology"/>
<evidence type="ECO:0000256" key="1">
    <source>
        <dbReference type="ARBA" id="ARBA00009477"/>
    </source>
</evidence>
<comment type="similarity">
    <text evidence="1">Belongs to the membrane fusion protein (MFP) (TC 8.A.1) family.</text>
</comment>
<evidence type="ECO:0000259" key="4">
    <source>
        <dbReference type="Pfam" id="PF25973"/>
    </source>
</evidence>
<dbReference type="InterPro" id="IPR058647">
    <property type="entry name" value="BSH_CzcB-like"/>
</dbReference>
<organism evidence="5 6">
    <name type="scientific">Vulcaniibacterium thermophilum</name>
    <dbReference type="NCBI Taxonomy" id="1169913"/>
    <lineage>
        <taxon>Bacteria</taxon>
        <taxon>Pseudomonadati</taxon>
        <taxon>Pseudomonadota</taxon>
        <taxon>Gammaproteobacteria</taxon>
        <taxon>Lysobacterales</taxon>
        <taxon>Lysobacteraceae</taxon>
        <taxon>Vulcaniibacterium</taxon>
    </lineage>
</organism>
<keyword evidence="2" id="KW-0175">Coiled coil</keyword>
<dbReference type="RefSeq" id="WP_146474245.1">
    <property type="nucleotide sequence ID" value="NZ_BNCF01000004.1"/>
</dbReference>
<dbReference type="Pfam" id="PF25954">
    <property type="entry name" value="Beta-barrel_RND_2"/>
    <property type="match status" value="1"/>
</dbReference>
<dbReference type="Gene3D" id="2.40.50.100">
    <property type="match status" value="1"/>
</dbReference>
<dbReference type="NCBIfam" id="TIGR01730">
    <property type="entry name" value="RND_mfp"/>
    <property type="match status" value="1"/>
</dbReference>
<sequence length="396" mass="42625">MASPAAPRKPSARKRMFWMLLITLLVFGAVFGLKAVMNKGMNDFFDNMPMPPAVVTAAVAREATWADTEEVVGTLVAVNGTELTSEVGGVVERIHFQPGERVRKGQVLVELNSDNERAQLKALEATARLAVVQRERWRELGGQNLVSRAEVDERVGQAATALAQADAQRALIAKKTIRAPFDGELGIRRISLGQYINPGAPLVMLQAVDPILVNFALPEQRLGQVSPGQPIRLSVDAQPGRSFEGTVTAIEPAVDPSTRNFTVQARLSNPEGVLRPGTFARVSLDLGQPRKVVVIPQTAVSFNPYSNAVWVLSPAPKRAQPQAEGQPAGPAPEFVVKQRFVKTGATRGDLIAVLDGLKPGERVASSGLLKLRPDMPVIVNNKVTPSADATPDVENR</sequence>
<protein>
    <submittedName>
        <fullName evidence="5">MexH family multidrug efflux RND transporter periplasmic adaptor subunit</fullName>
    </submittedName>
</protein>
<keyword evidence="6" id="KW-1185">Reference proteome</keyword>
<dbReference type="Gene3D" id="2.40.420.20">
    <property type="match status" value="1"/>
</dbReference>